<dbReference type="SUPFAM" id="SSF51735">
    <property type="entry name" value="NAD(P)-binding Rossmann-fold domains"/>
    <property type="match status" value="1"/>
</dbReference>
<evidence type="ECO:0000313" key="5">
    <source>
        <dbReference type="EMBL" id="MFC4131810.1"/>
    </source>
</evidence>
<dbReference type="PANTHER" id="PTHR22604:SF105">
    <property type="entry name" value="TRANS-1,2-DIHYDROBENZENE-1,2-DIOL DEHYDROGENASE"/>
    <property type="match status" value="1"/>
</dbReference>
<organism evidence="5 6">
    <name type="scientific">Hamadaea flava</name>
    <dbReference type="NCBI Taxonomy" id="1742688"/>
    <lineage>
        <taxon>Bacteria</taxon>
        <taxon>Bacillati</taxon>
        <taxon>Actinomycetota</taxon>
        <taxon>Actinomycetes</taxon>
        <taxon>Micromonosporales</taxon>
        <taxon>Micromonosporaceae</taxon>
        <taxon>Hamadaea</taxon>
    </lineage>
</organism>
<reference evidence="6" key="1">
    <citation type="journal article" date="2019" name="Int. J. Syst. Evol. Microbiol.">
        <title>The Global Catalogue of Microorganisms (GCM) 10K type strain sequencing project: providing services to taxonomists for standard genome sequencing and annotation.</title>
        <authorList>
            <consortium name="The Broad Institute Genomics Platform"/>
            <consortium name="The Broad Institute Genome Sequencing Center for Infectious Disease"/>
            <person name="Wu L."/>
            <person name="Ma J."/>
        </authorList>
    </citation>
    <scope>NUCLEOTIDE SEQUENCE [LARGE SCALE GENOMIC DNA]</scope>
    <source>
        <strain evidence="6">CGMCC 4.7289</strain>
    </source>
</reference>
<name>A0ABV8LN87_9ACTN</name>
<dbReference type="Pfam" id="PF22725">
    <property type="entry name" value="GFO_IDH_MocA_C3"/>
    <property type="match status" value="1"/>
</dbReference>
<dbReference type="InterPro" id="IPR000683">
    <property type="entry name" value="Gfo/Idh/MocA-like_OxRdtase_N"/>
</dbReference>
<dbReference type="SUPFAM" id="SSF55347">
    <property type="entry name" value="Glyceraldehyde-3-phosphate dehydrogenase-like, C-terminal domain"/>
    <property type="match status" value="1"/>
</dbReference>
<keyword evidence="2" id="KW-0560">Oxidoreductase</keyword>
<evidence type="ECO:0000256" key="1">
    <source>
        <dbReference type="ARBA" id="ARBA00010928"/>
    </source>
</evidence>
<dbReference type="Proteomes" id="UP001595816">
    <property type="component" value="Unassembled WGS sequence"/>
</dbReference>
<dbReference type="Gene3D" id="3.40.50.720">
    <property type="entry name" value="NAD(P)-binding Rossmann-like Domain"/>
    <property type="match status" value="1"/>
</dbReference>
<dbReference type="InterPro" id="IPR055170">
    <property type="entry name" value="GFO_IDH_MocA-like_dom"/>
</dbReference>
<sequence>MGHALRLGVLGCADIAERRTLPAAATVPGIEIAAIASRDAAKAQRLCTLFGGRPVAGYDALLARNDVDAVYIPLPPLLHRDWVDKALRAGKHVLAEKPLTTSRVDAAALFALAEEQRLVLLENYMFLHHSQHTHVRDLLAQGAIGAVREFCGAFTIPPRPAGDIRNDPRTGDGALLDIGGYPIRAAAHFLPGPLAVRGAVMRTSTQTTVVTGGSILLGNDLGMAAQLTFGMEHSYVSRYEFRGSTGRLWLDRAFTPPPDLAPVVHLETADGTRTVTLPPDDQFANVLAAFAAAVTAGSTPPPWRDGSIQQATLIDQVARIATVVPI</sequence>
<dbReference type="RefSeq" id="WP_253763365.1">
    <property type="nucleotide sequence ID" value="NZ_JAMZDZ010000001.1"/>
</dbReference>
<dbReference type="Pfam" id="PF01408">
    <property type="entry name" value="GFO_IDH_MocA"/>
    <property type="match status" value="1"/>
</dbReference>
<protein>
    <submittedName>
        <fullName evidence="5">Gfo/Idh/MocA family protein</fullName>
    </submittedName>
</protein>
<comment type="similarity">
    <text evidence="1">Belongs to the Gfo/Idh/MocA family.</text>
</comment>
<dbReference type="InterPro" id="IPR050984">
    <property type="entry name" value="Gfo/Idh/MocA_domain"/>
</dbReference>
<accession>A0ABV8LN87</accession>
<feature type="domain" description="GFO/IDH/MocA-like oxidoreductase" evidence="4">
    <location>
        <begin position="133"/>
        <end position="248"/>
    </location>
</feature>
<proteinExistence type="inferred from homology"/>
<dbReference type="PANTHER" id="PTHR22604">
    <property type="entry name" value="OXIDOREDUCTASES"/>
    <property type="match status" value="1"/>
</dbReference>
<dbReference type="InterPro" id="IPR036291">
    <property type="entry name" value="NAD(P)-bd_dom_sf"/>
</dbReference>
<evidence type="ECO:0000256" key="2">
    <source>
        <dbReference type="ARBA" id="ARBA00023002"/>
    </source>
</evidence>
<evidence type="ECO:0000313" key="6">
    <source>
        <dbReference type="Proteomes" id="UP001595816"/>
    </source>
</evidence>
<comment type="caution">
    <text evidence="5">The sequence shown here is derived from an EMBL/GenBank/DDBJ whole genome shotgun (WGS) entry which is preliminary data.</text>
</comment>
<dbReference type="EMBL" id="JBHSAY010000008">
    <property type="protein sequence ID" value="MFC4131810.1"/>
    <property type="molecule type" value="Genomic_DNA"/>
</dbReference>
<evidence type="ECO:0000259" key="4">
    <source>
        <dbReference type="Pfam" id="PF22725"/>
    </source>
</evidence>
<gene>
    <name evidence="5" type="ORF">ACFOZ4_14470</name>
</gene>
<keyword evidence="6" id="KW-1185">Reference proteome</keyword>
<evidence type="ECO:0000259" key="3">
    <source>
        <dbReference type="Pfam" id="PF01408"/>
    </source>
</evidence>
<feature type="domain" description="Gfo/Idh/MocA-like oxidoreductase N-terminal" evidence="3">
    <location>
        <begin position="6"/>
        <end position="123"/>
    </location>
</feature>
<dbReference type="Gene3D" id="3.30.360.10">
    <property type="entry name" value="Dihydrodipicolinate Reductase, domain 2"/>
    <property type="match status" value="1"/>
</dbReference>